<sequence>MLLSLPEEILVQILKILNASDRNARCRLVNQKLKSVIDSNIVLQASTECELANMTLGKSNRITLPDLLASLEERQNAWRTLRGLEEHSLPVYDENESILPMLGGDCSILCQTTSSGQLVLTQIPSKTRDIPFKTWTLDVETDQLSDAAADARQDLLATASVTSDDINRITGVELQLLSIMTGAAHPAAQGVIPLADDLIGIMMCILRNGQCDDVLVNHHWIYNWKTGEVKVEAWCGNDDQISNSTSFAFLSPEHVLIARFDWPSFRRVELIVVNTRNPNRRGTFATIADAIFDLPELEPNAKCCHILIKKHAVPLNTAFNTRDCAFTHKQESRVISIDLLYTGSRGLHYQYRLAIPAVAMLRCLSETFTAHPVVQEPSTDASGIETIQPTAQDASHIPWRDWEREVRWVPVKRSLLFHSSTSQWLILETRTPYELKGHRSPIHGHTRALFVLVKYDFPTDNQMRRESALPPPPFDPSGPLILIEVNYCKREAVLADDLWAYQVNSAPYRQTIFTTNVASVFRHFTLSYDITEDALVLRNTEEP</sequence>
<comment type="caution">
    <text evidence="1">The sequence shown here is derived from an EMBL/GenBank/DDBJ whole genome shotgun (WGS) entry which is preliminary data.</text>
</comment>
<organism evidence="1 2">
    <name type="scientific">Irpex rosettiformis</name>
    <dbReference type="NCBI Taxonomy" id="378272"/>
    <lineage>
        <taxon>Eukaryota</taxon>
        <taxon>Fungi</taxon>
        <taxon>Dikarya</taxon>
        <taxon>Basidiomycota</taxon>
        <taxon>Agaricomycotina</taxon>
        <taxon>Agaricomycetes</taxon>
        <taxon>Polyporales</taxon>
        <taxon>Irpicaceae</taxon>
        <taxon>Irpex</taxon>
    </lineage>
</organism>
<name>A0ACB8TTH7_9APHY</name>
<accession>A0ACB8TTH7</accession>
<proteinExistence type="predicted"/>
<protein>
    <submittedName>
        <fullName evidence="1">Uncharacterized protein</fullName>
    </submittedName>
</protein>
<evidence type="ECO:0000313" key="2">
    <source>
        <dbReference type="Proteomes" id="UP001055072"/>
    </source>
</evidence>
<keyword evidence="2" id="KW-1185">Reference proteome</keyword>
<reference evidence="1" key="1">
    <citation type="journal article" date="2021" name="Environ. Microbiol.">
        <title>Gene family expansions and transcriptome signatures uncover fungal adaptations to wood decay.</title>
        <authorList>
            <person name="Hage H."/>
            <person name="Miyauchi S."/>
            <person name="Viragh M."/>
            <person name="Drula E."/>
            <person name="Min B."/>
            <person name="Chaduli D."/>
            <person name="Navarro D."/>
            <person name="Favel A."/>
            <person name="Norest M."/>
            <person name="Lesage-Meessen L."/>
            <person name="Balint B."/>
            <person name="Merenyi Z."/>
            <person name="de Eugenio L."/>
            <person name="Morin E."/>
            <person name="Martinez A.T."/>
            <person name="Baldrian P."/>
            <person name="Stursova M."/>
            <person name="Martinez M.J."/>
            <person name="Novotny C."/>
            <person name="Magnuson J.K."/>
            <person name="Spatafora J.W."/>
            <person name="Maurice S."/>
            <person name="Pangilinan J."/>
            <person name="Andreopoulos W."/>
            <person name="LaButti K."/>
            <person name="Hundley H."/>
            <person name="Na H."/>
            <person name="Kuo A."/>
            <person name="Barry K."/>
            <person name="Lipzen A."/>
            <person name="Henrissat B."/>
            <person name="Riley R."/>
            <person name="Ahrendt S."/>
            <person name="Nagy L.G."/>
            <person name="Grigoriev I.V."/>
            <person name="Martin F."/>
            <person name="Rosso M.N."/>
        </authorList>
    </citation>
    <scope>NUCLEOTIDE SEQUENCE</scope>
    <source>
        <strain evidence="1">CBS 384.51</strain>
    </source>
</reference>
<evidence type="ECO:0000313" key="1">
    <source>
        <dbReference type="EMBL" id="KAI0085169.1"/>
    </source>
</evidence>
<gene>
    <name evidence="1" type="ORF">BDY19DRAFT_997054</name>
</gene>
<dbReference type="Proteomes" id="UP001055072">
    <property type="component" value="Unassembled WGS sequence"/>
</dbReference>
<dbReference type="EMBL" id="MU274934">
    <property type="protein sequence ID" value="KAI0085169.1"/>
    <property type="molecule type" value="Genomic_DNA"/>
</dbReference>